<protein>
    <recommendedName>
        <fullName evidence="2">DUF222 domain-containing protein</fullName>
    </recommendedName>
</protein>
<feature type="region of interest" description="Disordered" evidence="1">
    <location>
        <begin position="489"/>
        <end position="520"/>
    </location>
</feature>
<reference evidence="4" key="1">
    <citation type="journal article" date="2019" name="Int. J. Syst. Evol. Microbiol.">
        <title>The Global Catalogue of Microorganisms (GCM) 10K type strain sequencing project: providing services to taxonomists for standard genome sequencing and annotation.</title>
        <authorList>
            <consortium name="The Broad Institute Genomics Platform"/>
            <consortium name="The Broad Institute Genome Sequencing Center for Infectious Disease"/>
            <person name="Wu L."/>
            <person name="Ma J."/>
        </authorList>
    </citation>
    <scope>NUCLEOTIDE SEQUENCE [LARGE SCALE GENOMIC DNA]</scope>
    <source>
        <strain evidence="4">JCM 17459</strain>
    </source>
</reference>
<evidence type="ECO:0000313" key="4">
    <source>
        <dbReference type="Proteomes" id="UP001499841"/>
    </source>
</evidence>
<evidence type="ECO:0000313" key="3">
    <source>
        <dbReference type="EMBL" id="GAA4286848.1"/>
    </source>
</evidence>
<organism evidence="3 4">
    <name type="scientific">Georgenia daeguensis</name>
    <dbReference type="NCBI Taxonomy" id="908355"/>
    <lineage>
        <taxon>Bacteria</taxon>
        <taxon>Bacillati</taxon>
        <taxon>Actinomycetota</taxon>
        <taxon>Actinomycetes</taxon>
        <taxon>Micrococcales</taxon>
        <taxon>Bogoriellaceae</taxon>
        <taxon>Georgenia</taxon>
    </lineage>
</organism>
<name>A0ABP8ES89_9MICO</name>
<dbReference type="Pfam" id="PF02720">
    <property type="entry name" value="DUF222"/>
    <property type="match status" value="1"/>
</dbReference>
<evidence type="ECO:0000259" key="2">
    <source>
        <dbReference type="Pfam" id="PF02720"/>
    </source>
</evidence>
<proteinExistence type="predicted"/>
<comment type="caution">
    <text evidence="3">The sequence shown here is derived from an EMBL/GenBank/DDBJ whole genome shotgun (WGS) entry which is preliminary data.</text>
</comment>
<evidence type="ECO:0000256" key="1">
    <source>
        <dbReference type="SAM" id="MobiDB-lite"/>
    </source>
</evidence>
<sequence length="520" mass="56284">MDGETAVEEGIVRRSRPPSISVSMLDGEPMLALSLDHADCGTPAADIAGELVQLANAAPWILPLSELTTPHPDEAKEPSPHRLRSPAAALLEAHRPGPELARKLERASLADADDATLVEIVAAWEREASWAAAQQARAIAELGRRRSAGGPRSARSTVYEVEARLSLTKYAAEGRITTAEALEEFPAVADALAVGHIDSRKANVLLLEEWLSPDERRRVHDKLLPDADLYTAPQLRQMMRREALTANPAAARKRHAKSYSDRHLRVDPGSDAMSFLSGYLRADDAEAVRIAVDAMAVAAKGPGDARTMDQRRADAFTDVFRTILDTGTTPAGATLPTLQRRGPHIQVTVAGGTLLGLDDQPAELGGYGPIPAELARQIAQDGTWRALFTDAATGEFVALSSKAYRPGADLTRTVLARDVTCVFMGCRTPAWRCEIDHVDSYDAAKAEIVEQTATEKVDSKCHSHHDVKTVGLWDSDREPVTGEVTWTAPTGHTYVRRPVRPPGPPPRRSADEDPDDPPPF</sequence>
<dbReference type="InterPro" id="IPR003870">
    <property type="entry name" value="DUF222"/>
</dbReference>
<feature type="domain" description="DUF222" evidence="2">
    <location>
        <begin position="128"/>
        <end position="418"/>
    </location>
</feature>
<keyword evidence="4" id="KW-1185">Reference proteome</keyword>
<accession>A0ABP8ES89</accession>
<dbReference type="Proteomes" id="UP001499841">
    <property type="component" value="Unassembled WGS sequence"/>
</dbReference>
<dbReference type="RefSeq" id="WP_345038791.1">
    <property type="nucleotide sequence ID" value="NZ_BAABBA010000004.1"/>
</dbReference>
<gene>
    <name evidence="3" type="ORF">GCM10022262_12070</name>
</gene>
<dbReference type="EMBL" id="BAABBA010000004">
    <property type="protein sequence ID" value="GAA4286848.1"/>
    <property type="molecule type" value="Genomic_DNA"/>
</dbReference>